<keyword evidence="2 5" id="KW-0812">Transmembrane</keyword>
<name>A0A4R2ME05_RUBGE</name>
<keyword evidence="3 5" id="KW-1133">Transmembrane helix</keyword>
<dbReference type="Pfam" id="PF13515">
    <property type="entry name" value="FUSC_2"/>
    <property type="match status" value="1"/>
</dbReference>
<reference evidence="7 8" key="1">
    <citation type="submission" date="2019-03" db="EMBL/GenBank/DDBJ databases">
        <title>Genomic Encyclopedia of Type Strains, Phase IV (KMG-IV): sequencing the most valuable type-strain genomes for metagenomic binning, comparative biology and taxonomic classification.</title>
        <authorList>
            <person name="Goeker M."/>
        </authorList>
    </citation>
    <scope>NUCLEOTIDE SEQUENCE [LARGE SCALE GENOMIC DNA]</scope>
    <source>
        <strain evidence="7 8">DSM 1709</strain>
    </source>
</reference>
<gene>
    <name evidence="7" type="ORF">EV684_102382</name>
</gene>
<dbReference type="RefSeq" id="WP_132645111.1">
    <property type="nucleotide sequence ID" value="NZ_CP181386.1"/>
</dbReference>
<feature type="transmembrane region" description="Helical" evidence="5">
    <location>
        <begin position="102"/>
        <end position="123"/>
    </location>
</feature>
<evidence type="ECO:0000256" key="5">
    <source>
        <dbReference type="SAM" id="Phobius"/>
    </source>
</evidence>
<accession>A0A4R2ME05</accession>
<feature type="transmembrane region" description="Helical" evidence="5">
    <location>
        <begin position="152"/>
        <end position="173"/>
    </location>
</feature>
<feature type="domain" description="Integral membrane bound transporter" evidence="6">
    <location>
        <begin position="208"/>
        <end position="334"/>
    </location>
</feature>
<evidence type="ECO:0000313" key="8">
    <source>
        <dbReference type="Proteomes" id="UP000295106"/>
    </source>
</evidence>
<feature type="transmembrane region" description="Helical" evidence="5">
    <location>
        <begin position="291"/>
        <end position="310"/>
    </location>
</feature>
<feature type="transmembrane region" description="Helical" evidence="5">
    <location>
        <begin position="194"/>
        <end position="215"/>
    </location>
</feature>
<dbReference type="GO" id="GO:0016020">
    <property type="term" value="C:membrane"/>
    <property type="evidence" value="ECO:0007669"/>
    <property type="project" value="UniProtKB-SubCell"/>
</dbReference>
<dbReference type="OrthoDB" id="581879at2"/>
<comment type="caution">
    <text evidence="7">The sequence shown here is derived from an EMBL/GenBank/DDBJ whole genome shotgun (WGS) entry which is preliminary data.</text>
</comment>
<dbReference type="Proteomes" id="UP000295106">
    <property type="component" value="Unassembled WGS sequence"/>
</dbReference>
<evidence type="ECO:0000313" key="7">
    <source>
        <dbReference type="EMBL" id="TCP04621.1"/>
    </source>
</evidence>
<feature type="transmembrane region" description="Helical" evidence="5">
    <location>
        <begin position="33"/>
        <end position="66"/>
    </location>
</feature>
<evidence type="ECO:0000259" key="6">
    <source>
        <dbReference type="Pfam" id="PF13515"/>
    </source>
</evidence>
<protein>
    <submittedName>
        <fullName evidence="7">Fusaric acid resistance family protein</fullName>
    </submittedName>
</protein>
<evidence type="ECO:0000256" key="2">
    <source>
        <dbReference type="ARBA" id="ARBA00022692"/>
    </source>
</evidence>
<dbReference type="GeneID" id="99684833"/>
<feature type="transmembrane region" description="Helical" evidence="5">
    <location>
        <begin position="322"/>
        <end position="340"/>
    </location>
</feature>
<feature type="transmembrane region" description="Helical" evidence="5">
    <location>
        <begin position="78"/>
        <end position="96"/>
    </location>
</feature>
<dbReference type="EMBL" id="SLXD01000002">
    <property type="protein sequence ID" value="TCP04621.1"/>
    <property type="molecule type" value="Genomic_DNA"/>
</dbReference>
<keyword evidence="4 5" id="KW-0472">Membrane</keyword>
<evidence type="ECO:0000256" key="4">
    <source>
        <dbReference type="ARBA" id="ARBA00023136"/>
    </source>
</evidence>
<dbReference type="InterPro" id="IPR049453">
    <property type="entry name" value="Memb_transporter_dom"/>
</dbReference>
<sequence length="362" mass="39212">MSDWSTRLVQLARAEWQHLTQVQRSDRLWQMPVAAALATGLPLLVGAWFGHIEFGLVSSLGGLVFVHTPNTPMQHRMVVLMACAFAMTACYATGVICHFAPGWAVPAITFLTAVVTMLVRLYAMGPPGSLFFVMAAAIGAYTPVQVEDLPRSVGLLFLGAFMAVLIAFAYSLWALRLRAPQEPPETAPPSFDFVVFDSVVIGAFVGLSLALAQALGLSRPYWVPITCLAVIQGASLRAVWIRQLHRVLGTAAGLLVAWAILSLPLGPWSVAFVLMGLSFVIEISVVRHYGLAVMFITPLTILLADAAHLGSVAPGPLVQSRFIDTALGCAVALLGAWCLHDRRFRILVGRPMRRLIPPRLLR</sequence>
<organism evidence="7 8">
    <name type="scientific">Rubrivivax gelatinosus</name>
    <name type="common">Rhodocyclus gelatinosus</name>
    <name type="synonym">Rhodopseudomonas gelatinosa</name>
    <dbReference type="NCBI Taxonomy" id="28068"/>
    <lineage>
        <taxon>Bacteria</taxon>
        <taxon>Pseudomonadati</taxon>
        <taxon>Pseudomonadota</taxon>
        <taxon>Betaproteobacteria</taxon>
        <taxon>Burkholderiales</taxon>
        <taxon>Sphaerotilaceae</taxon>
        <taxon>Rubrivivax</taxon>
    </lineage>
</organism>
<comment type="subcellular location">
    <subcellularLocation>
        <location evidence="1">Membrane</location>
        <topology evidence="1">Multi-pass membrane protein</topology>
    </subcellularLocation>
</comment>
<feature type="transmembrane region" description="Helical" evidence="5">
    <location>
        <begin position="221"/>
        <end position="240"/>
    </location>
</feature>
<evidence type="ECO:0000256" key="1">
    <source>
        <dbReference type="ARBA" id="ARBA00004141"/>
    </source>
</evidence>
<evidence type="ECO:0000256" key="3">
    <source>
        <dbReference type="ARBA" id="ARBA00022989"/>
    </source>
</evidence>
<dbReference type="AlphaFoldDB" id="A0A4R2ME05"/>
<proteinExistence type="predicted"/>